<name>A0AAG5DJI0_ANOAO</name>
<dbReference type="Proteomes" id="UP000075880">
    <property type="component" value="Unassembled WGS sequence"/>
</dbReference>
<reference evidence="1" key="1">
    <citation type="submission" date="2024-04" db="UniProtKB">
        <authorList>
            <consortium name="EnsemblMetazoa"/>
        </authorList>
    </citation>
    <scope>IDENTIFICATION</scope>
    <source>
        <strain evidence="1">EBRO</strain>
    </source>
</reference>
<dbReference type="SUPFAM" id="SSF52047">
    <property type="entry name" value="RNI-like"/>
    <property type="match status" value="1"/>
</dbReference>
<accession>A0AAG5DJI0</accession>
<organism evidence="1 2">
    <name type="scientific">Anopheles atroparvus</name>
    <name type="common">European mosquito</name>
    <dbReference type="NCBI Taxonomy" id="41427"/>
    <lineage>
        <taxon>Eukaryota</taxon>
        <taxon>Metazoa</taxon>
        <taxon>Ecdysozoa</taxon>
        <taxon>Arthropoda</taxon>
        <taxon>Hexapoda</taxon>
        <taxon>Insecta</taxon>
        <taxon>Pterygota</taxon>
        <taxon>Neoptera</taxon>
        <taxon>Endopterygota</taxon>
        <taxon>Diptera</taxon>
        <taxon>Nematocera</taxon>
        <taxon>Culicoidea</taxon>
        <taxon>Culicidae</taxon>
        <taxon>Anophelinae</taxon>
        <taxon>Anopheles</taxon>
    </lineage>
</organism>
<dbReference type="Gene3D" id="3.80.10.10">
    <property type="entry name" value="Ribonuclease Inhibitor"/>
    <property type="match status" value="1"/>
</dbReference>
<protein>
    <submittedName>
        <fullName evidence="1">Uncharacterized protein</fullName>
    </submittedName>
</protein>
<keyword evidence="2" id="KW-1185">Reference proteome</keyword>
<sequence length="246" mass="27794">MRPLQQLTVECMNSGELEKCPRIDSAESVGFAFITHLEILLVDESDVELLGSLASQLNCLKVGGDQKHLVLRCFNEFHLTALRTLSIACFDCLEPRELNGRCWRLPEHLETLQFNGCKFTERMLEAMLPHFKNLKSLAIEHCSVSTQCIEKNCSFLAVGLKELHFSLRQSKDVIGPSALLHLPNLEHLTLSQFANITLSKQMPRLISVAIEGGQSWTSYILAEVKKINGIGKRRLRKLAHWACRLL</sequence>
<evidence type="ECO:0000313" key="1">
    <source>
        <dbReference type="EnsemblMetazoa" id="ENSAATROPP011281"/>
    </source>
</evidence>
<evidence type="ECO:0000313" key="2">
    <source>
        <dbReference type="Proteomes" id="UP000075880"/>
    </source>
</evidence>
<proteinExistence type="predicted"/>
<dbReference type="AlphaFoldDB" id="A0AAG5DJI0"/>
<dbReference type="EnsemblMetazoa" id="ENSAATROPT012429">
    <property type="protein sequence ID" value="ENSAATROPP011281"/>
    <property type="gene ID" value="ENSAATROPG010108"/>
</dbReference>
<dbReference type="InterPro" id="IPR032675">
    <property type="entry name" value="LRR_dom_sf"/>
</dbReference>